<evidence type="ECO:0000256" key="1">
    <source>
        <dbReference type="SAM" id="Coils"/>
    </source>
</evidence>
<feature type="compositionally biased region" description="Polar residues" evidence="2">
    <location>
        <begin position="332"/>
        <end position="345"/>
    </location>
</feature>
<dbReference type="STRING" id="1314773.A0A3N2Q6X7"/>
<feature type="region of interest" description="Disordered" evidence="2">
    <location>
        <begin position="305"/>
        <end position="345"/>
    </location>
</feature>
<name>A0A3N2Q6X7_SODAK</name>
<dbReference type="OrthoDB" id="5399559at2759"/>
<dbReference type="Proteomes" id="UP000272025">
    <property type="component" value="Unassembled WGS sequence"/>
</dbReference>
<dbReference type="AlphaFoldDB" id="A0A3N2Q6X7"/>
<dbReference type="RefSeq" id="XP_028470243.1">
    <property type="nucleotide sequence ID" value="XM_028607545.1"/>
</dbReference>
<feature type="compositionally biased region" description="Polar residues" evidence="2">
    <location>
        <begin position="309"/>
        <end position="325"/>
    </location>
</feature>
<organism evidence="4 5">
    <name type="scientific">Sodiomyces alkalinus (strain CBS 110278 / VKM F-3762 / F11)</name>
    <name type="common">Alkaliphilic filamentous fungus</name>
    <dbReference type="NCBI Taxonomy" id="1314773"/>
    <lineage>
        <taxon>Eukaryota</taxon>
        <taxon>Fungi</taxon>
        <taxon>Dikarya</taxon>
        <taxon>Ascomycota</taxon>
        <taxon>Pezizomycotina</taxon>
        <taxon>Sordariomycetes</taxon>
        <taxon>Hypocreomycetidae</taxon>
        <taxon>Glomerellales</taxon>
        <taxon>Plectosphaerellaceae</taxon>
        <taxon>Sodiomyces</taxon>
    </lineage>
</organism>
<proteinExistence type="predicted"/>
<feature type="compositionally biased region" description="Polar residues" evidence="2">
    <location>
        <begin position="1"/>
        <end position="15"/>
    </location>
</feature>
<accession>A0A3N2Q6X7</accession>
<keyword evidence="1" id="KW-0175">Coiled coil</keyword>
<feature type="region of interest" description="Disordered" evidence="2">
    <location>
        <begin position="1"/>
        <end position="51"/>
    </location>
</feature>
<dbReference type="InterPro" id="IPR058602">
    <property type="entry name" value="YAG7_dimerisation_dom"/>
</dbReference>
<sequence length="458" mass="49140">MAASSVQNPVTQGEANPSKKKKAKGTAAERIESPAPTAASEAGDDAGETPYIRDIQKNIRNINKKISNMAKTETVVAENPGKSLEELVAAKLINADQKAQISKKPALQAQVVQLEEQLVQYKKIDQEYRTRLQTEKAELEKTLTQKLEQEKVDAVNEIKQKLEADHVKDLHDTLLHLSQFLRLAAARRSEDVDPMLDENLALEGILLGVYGGDEIAVDCIIKLTKGTEDRTQSVNGDLLQTTFAQVKALSEAFTKAHSEDVEAESQEQAPTAGEATTAVTDPTVANASLTEIKAGEDTALTNGHAEEQSAPTPANGTVTNETANASGEKWDTGTSGNDLSGSTISQEWVNVSRESTEIKAGQATDDAPAPNGQSWADDHPEPSSEPAAQQTDANDGFHQVQGRNRSRNDREGGGQWRGRGRGDYRGGRGGGYRGDGRGRGRGGQRGGAARGPRRTEES</sequence>
<reference evidence="4 5" key="1">
    <citation type="journal article" date="2018" name="Mol. Ecol.">
        <title>The obligate alkalophilic soda-lake fungus Sodiomyces alkalinus has shifted to a protein diet.</title>
        <authorList>
            <person name="Grum-Grzhimaylo A.A."/>
            <person name="Falkoski D.L."/>
            <person name="van den Heuvel J."/>
            <person name="Valero-Jimenez C.A."/>
            <person name="Min B."/>
            <person name="Choi I.G."/>
            <person name="Lipzen A."/>
            <person name="Daum C.G."/>
            <person name="Aanen D.K."/>
            <person name="Tsang A."/>
            <person name="Henrissat B."/>
            <person name="Bilanenko E.N."/>
            <person name="de Vries R.P."/>
            <person name="van Kan J.A.L."/>
            <person name="Grigoriev I.V."/>
            <person name="Debets A.J.M."/>
        </authorList>
    </citation>
    <scope>NUCLEOTIDE SEQUENCE [LARGE SCALE GENOMIC DNA]</scope>
    <source>
        <strain evidence="4 5">F11</strain>
    </source>
</reference>
<evidence type="ECO:0000313" key="4">
    <source>
        <dbReference type="EMBL" id="ROT42437.1"/>
    </source>
</evidence>
<evidence type="ECO:0000259" key="3">
    <source>
        <dbReference type="Pfam" id="PF26434"/>
    </source>
</evidence>
<protein>
    <recommendedName>
        <fullName evidence="3">YAG7-like dimerisation domain-containing protein</fullName>
    </recommendedName>
</protein>
<gene>
    <name evidence="4" type="ORF">SODALDRAFT_267352</name>
</gene>
<dbReference type="EMBL" id="ML119051">
    <property type="protein sequence ID" value="ROT42437.1"/>
    <property type="molecule type" value="Genomic_DNA"/>
</dbReference>
<dbReference type="Pfam" id="PF26434">
    <property type="entry name" value="YAG7_C"/>
    <property type="match status" value="1"/>
</dbReference>
<dbReference type="GeneID" id="39576023"/>
<feature type="coiled-coil region" evidence="1">
    <location>
        <begin position="104"/>
        <end position="164"/>
    </location>
</feature>
<feature type="region of interest" description="Disordered" evidence="2">
    <location>
        <begin position="359"/>
        <end position="458"/>
    </location>
</feature>
<evidence type="ECO:0000256" key="2">
    <source>
        <dbReference type="SAM" id="MobiDB-lite"/>
    </source>
</evidence>
<feature type="region of interest" description="Disordered" evidence="2">
    <location>
        <begin position="255"/>
        <end position="284"/>
    </location>
</feature>
<evidence type="ECO:0000313" key="5">
    <source>
        <dbReference type="Proteomes" id="UP000272025"/>
    </source>
</evidence>
<feature type="domain" description="YAG7-like dimerisation" evidence="3">
    <location>
        <begin position="168"/>
        <end position="251"/>
    </location>
</feature>
<keyword evidence="5" id="KW-1185">Reference proteome</keyword>